<protein>
    <submittedName>
        <fullName evidence="2">Uncharacterized protein</fullName>
    </submittedName>
</protein>
<proteinExistence type="predicted"/>
<evidence type="ECO:0000313" key="2">
    <source>
        <dbReference type="EMBL" id="CAF0922098.1"/>
    </source>
</evidence>
<dbReference type="Proteomes" id="UP000663879">
    <property type="component" value="Unassembled WGS sequence"/>
</dbReference>
<feature type="compositionally biased region" description="Basic and acidic residues" evidence="1">
    <location>
        <begin position="323"/>
        <end position="334"/>
    </location>
</feature>
<reference evidence="2" key="1">
    <citation type="submission" date="2021-02" db="EMBL/GenBank/DDBJ databases">
        <authorList>
            <person name="Nowell W R."/>
        </authorList>
    </citation>
    <scope>NUCLEOTIDE SEQUENCE</scope>
    <source>
        <strain evidence="2">Ploen Becks lab</strain>
    </source>
</reference>
<feature type="region of interest" description="Disordered" evidence="1">
    <location>
        <begin position="323"/>
        <end position="359"/>
    </location>
</feature>
<dbReference type="AlphaFoldDB" id="A0A814B0L3"/>
<accession>A0A814B0L3</accession>
<organism evidence="2 3">
    <name type="scientific">Brachionus calyciflorus</name>
    <dbReference type="NCBI Taxonomy" id="104777"/>
    <lineage>
        <taxon>Eukaryota</taxon>
        <taxon>Metazoa</taxon>
        <taxon>Spiralia</taxon>
        <taxon>Gnathifera</taxon>
        <taxon>Rotifera</taxon>
        <taxon>Eurotatoria</taxon>
        <taxon>Monogononta</taxon>
        <taxon>Pseudotrocha</taxon>
        <taxon>Ploima</taxon>
        <taxon>Brachionidae</taxon>
        <taxon>Brachionus</taxon>
    </lineage>
</organism>
<gene>
    <name evidence="2" type="ORF">OXX778_LOCUS12439</name>
</gene>
<comment type="caution">
    <text evidence="2">The sequence shown here is derived from an EMBL/GenBank/DDBJ whole genome shotgun (WGS) entry which is preliminary data.</text>
</comment>
<evidence type="ECO:0000313" key="3">
    <source>
        <dbReference type="Proteomes" id="UP000663879"/>
    </source>
</evidence>
<dbReference type="EMBL" id="CAJNOC010002255">
    <property type="protein sequence ID" value="CAF0922098.1"/>
    <property type="molecule type" value="Genomic_DNA"/>
</dbReference>
<name>A0A814B0L3_9BILA</name>
<evidence type="ECO:0000256" key="1">
    <source>
        <dbReference type="SAM" id="MobiDB-lite"/>
    </source>
</evidence>
<sequence>MKIEINQNYLFIERLDKFNSDSKGKKEFIDMSFNCFLQFYNTKENYEIKLLKEPNKKKGINGAVVIVQDKLDDSSVEYNSEAPKIEEAIFFSKERFLRETQLPLPVSLNAKLNSLTDNSKKEKSSNENSKIFKLGYVYSKIFLKNKNEFFFNIFYHSKKDDNLRIIYLTSLAINYKNSRELFEYFDGQDEDFKNSKKKMYFNFLKNTKLPLPENLQKEEIEIFLNELMVNIPSIKEEPNENSLNTLSRFKWASNDWKFEGFASNKRKQDNLAFTALLDEVNVKKILCFRTFESDHDFQGVPKGIYNPGYSMDMQIKQEPKYEYDYNNNDDKNKNLEMQTNEQKRKGSNDNNNEIKKFKN</sequence>
<feature type="compositionally biased region" description="Basic and acidic residues" evidence="1">
    <location>
        <begin position="341"/>
        <end position="359"/>
    </location>
</feature>
<keyword evidence="3" id="KW-1185">Reference proteome</keyword>